<evidence type="ECO:0000313" key="1">
    <source>
        <dbReference type="EMBL" id="MSS64828.1"/>
    </source>
</evidence>
<accession>A0A6L5Y388</accession>
<keyword evidence="2" id="KW-1185">Reference proteome</keyword>
<dbReference type="EMBL" id="VUMT01000031">
    <property type="protein sequence ID" value="MSS64828.1"/>
    <property type="molecule type" value="Genomic_DNA"/>
</dbReference>
<dbReference type="RefSeq" id="WP_154520213.1">
    <property type="nucleotide sequence ID" value="NZ_VUMT01000031.1"/>
</dbReference>
<evidence type="ECO:0000313" key="2">
    <source>
        <dbReference type="Proteomes" id="UP000482209"/>
    </source>
</evidence>
<name>A0A6L5Y388_9FIRM</name>
<proteinExistence type="predicted"/>
<protein>
    <submittedName>
        <fullName evidence="1">Uncharacterized protein</fullName>
    </submittedName>
</protein>
<gene>
    <name evidence="1" type="ORF">FYJ58_13275</name>
</gene>
<organism evidence="1 2">
    <name type="scientific">Velocimicrobium porci</name>
    <dbReference type="NCBI Taxonomy" id="2606634"/>
    <lineage>
        <taxon>Bacteria</taxon>
        <taxon>Bacillati</taxon>
        <taxon>Bacillota</taxon>
        <taxon>Clostridia</taxon>
        <taxon>Lachnospirales</taxon>
        <taxon>Lachnospiraceae</taxon>
        <taxon>Velocimicrobium</taxon>
    </lineage>
</organism>
<reference evidence="1 2" key="1">
    <citation type="submission" date="2019-08" db="EMBL/GenBank/DDBJ databases">
        <title>In-depth cultivation of the pig gut microbiome towards novel bacterial diversity and tailored functional studies.</title>
        <authorList>
            <person name="Wylensek D."/>
            <person name="Hitch T.C.A."/>
            <person name="Clavel T."/>
        </authorList>
    </citation>
    <scope>NUCLEOTIDE SEQUENCE [LARGE SCALE GENOMIC DNA]</scope>
    <source>
        <strain evidence="1 2">WCA-693-APC-MOT-I</strain>
    </source>
</reference>
<sequence>MRKNRKLTIALLGLLLVLFILEQNRNDSKKVAILHRDYPVYENASQLVKKADLVFTGKVKSKKNELLDIGDYQNEKDPTTGAEDEAESLPYTIYEVEIEELYKGNYDGNSIRVKILGGNMNGTIYEMEDAMPIEIGGEYLFNVSTYEDSEATLLNMTQAIYDLNAPNLISEENSITVSDIIEAAKKYNNET</sequence>
<comment type="caution">
    <text evidence="1">The sequence shown here is derived from an EMBL/GenBank/DDBJ whole genome shotgun (WGS) entry which is preliminary data.</text>
</comment>
<dbReference type="AlphaFoldDB" id="A0A6L5Y388"/>
<dbReference type="Proteomes" id="UP000482209">
    <property type="component" value="Unassembled WGS sequence"/>
</dbReference>